<dbReference type="AlphaFoldDB" id="A0A8J5G9L9"/>
<name>A0A8J5G9L9_ZINOF</name>
<evidence type="ECO:0000313" key="3">
    <source>
        <dbReference type="Proteomes" id="UP000734854"/>
    </source>
</evidence>
<sequence>MVPTVMVLEVLSKSKHQSYAKGSEYDNLDCEKKIVLNLAVPSGSKMVDGGGMNSWTFINFAKIVQDNLARGFCHEFAQMCQISGMVGGRDTVLVDALSRCIPLVSDRPTIIFGVDVTHPHPGEDSIPSIAAVVASQDWPEVTKYDGLVVDLLVPYQRGEKIGLFDGAGVGKTEFIIELMINNIGKGWHERISK</sequence>
<dbReference type="EMBL" id="JACMSC010000010">
    <property type="protein sequence ID" value="KAG6503448.1"/>
    <property type="molecule type" value="Genomic_DNA"/>
</dbReference>
<feature type="domain" description="Piwi" evidence="1">
    <location>
        <begin position="86"/>
        <end position="144"/>
    </location>
</feature>
<evidence type="ECO:0000259" key="1">
    <source>
        <dbReference type="PROSITE" id="PS50822"/>
    </source>
</evidence>
<dbReference type="Gene3D" id="3.40.50.2300">
    <property type="match status" value="1"/>
</dbReference>
<keyword evidence="3" id="KW-1185">Reference proteome</keyword>
<protein>
    <recommendedName>
        <fullName evidence="1">Piwi domain-containing protein</fullName>
    </recommendedName>
</protein>
<dbReference type="GO" id="GO:0003676">
    <property type="term" value="F:nucleic acid binding"/>
    <property type="evidence" value="ECO:0007669"/>
    <property type="project" value="InterPro"/>
</dbReference>
<dbReference type="PROSITE" id="PS50822">
    <property type="entry name" value="PIWI"/>
    <property type="match status" value="1"/>
</dbReference>
<evidence type="ECO:0000313" key="2">
    <source>
        <dbReference type="EMBL" id="KAG6503448.1"/>
    </source>
</evidence>
<gene>
    <name evidence="2" type="ORF">ZIOFF_035761</name>
</gene>
<dbReference type="Gene3D" id="3.30.420.10">
    <property type="entry name" value="Ribonuclease H-like superfamily/Ribonuclease H"/>
    <property type="match status" value="1"/>
</dbReference>
<dbReference type="SUPFAM" id="SSF52540">
    <property type="entry name" value="P-loop containing nucleoside triphosphate hydrolases"/>
    <property type="match status" value="1"/>
</dbReference>
<dbReference type="InterPro" id="IPR003165">
    <property type="entry name" value="Piwi"/>
</dbReference>
<proteinExistence type="predicted"/>
<comment type="caution">
    <text evidence="2">The sequence shown here is derived from an EMBL/GenBank/DDBJ whole genome shotgun (WGS) entry which is preliminary data.</text>
</comment>
<reference evidence="2 3" key="1">
    <citation type="submission" date="2020-08" db="EMBL/GenBank/DDBJ databases">
        <title>Plant Genome Project.</title>
        <authorList>
            <person name="Zhang R.-G."/>
        </authorList>
    </citation>
    <scope>NUCLEOTIDE SEQUENCE [LARGE SCALE GENOMIC DNA]</scope>
    <source>
        <tissue evidence="2">Rhizome</tissue>
    </source>
</reference>
<organism evidence="2 3">
    <name type="scientific">Zingiber officinale</name>
    <name type="common">Ginger</name>
    <name type="synonym">Amomum zingiber</name>
    <dbReference type="NCBI Taxonomy" id="94328"/>
    <lineage>
        <taxon>Eukaryota</taxon>
        <taxon>Viridiplantae</taxon>
        <taxon>Streptophyta</taxon>
        <taxon>Embryophyta</taxon>
        <taxon>Tracheophyta</taxon>
        <taxon>Spermatophyta</taxon>
        <taxon>Magnoliopsida</taxon>
        <taxon>Liliopsida</taxon>
        <taxon>Zingiberales</taxon>
        <taxon>Zingiberaceae</taxon>
        <taxon>Zingiber</taxon>
    </lineage>
</organism>
<dbReference type="InterPro" id="IPR027417">
    <property type="entry name" value="P-loop_NTPase"/>
</dbReference>
<dbReference type="Proteomes" id="UP000734854">
    <property type="component" value="Unassembled WGS sequence"/>
</dbReference>
<dbReference type="InterPro" id="IPR036397">
    <property type="entry name" value="RNaseH_sf"/>
</dbReference>
<dbReference type="PANTHER" id="PTHR22891">
    <property type="entry name" value="EUKARYOTIC TRANSLATION INITIATION FACTOR 2C"/>
    <property type="match status" value="1"/>
</dbReference>
<accession>A0A8J5G9L9</accession>